<sequence>NLVCHSKCTSGSTVSDIKLDTLHNYNSNRFCSDTGDRSDDIRKAEASVTARYSALKDKVENNYTLRESDLLQYVEKYRTGCTPGIDGITAEHIKWAKDTQLITVTSSMLTLCIRFGIAVDSFTQGLLIPLLKKTTVTQQFQSTTDPLSFQQPSKKS</sequence>
<reference evidence="1" key="1">
    <citation type="journal article" date="2023" name="Mol. Biol. Evol.">
        <title>Third-Generation Sequencing Reveals the Adaptive Role of the Epigenome in Three Deep-Sea Polychaetes.</title>
        <authorList>
            <person name="Perez M."/>
            <person name="Aroh O."/>
            <person name="Sun Y."/>
            <person name="Lan Y."/>
            <person name="Juniper S.K."/>
            <person name="Young C.R."/>
            <person name="Angers B."/>
            <person name="Qian P.Y."/>
        </authorList>
    </citation>
    <scope>NUCLEOTIDE SEQUENCE</scope>
    <source>
        <strain evidence="1">P08H-3</strain>
    </source>
</reference>
<name>A0AAD9K2X9_9ANNE</name>
<protein>
    <submittedName>
        <fullName evidence="1">Uncharacterized protein</fullName>
    </submittedName>
</protein>
<feature type="non-terminal residue" evidence="1">
    <location>
        <position position="1"/>
    </location>
</feature>
<organism evidence="1 2">
    <name type="scientific">Paralvinella palmiformis</name>
    <dbReference type="NCBI Taxonomy" id="53620"/>
    <lineage>
        <taxon>Eukaryota</taxon>
        <taxon>Metazoa</taxon>
        <taxon>Spiralia</taxon>
        <taxon>Lophotrochozoa</taxon>
        <taxon>Annelida</taxon>
        <taxon>Polychaeta</taxon>
        <taxon>Sedentaria</taxon>
        <taxon>Canalipalpata</taxon>
        <taxon>Terebellida</taxon>
        <taxon>Terebelliformia</taxon>
        <taxon>Alvinellidae</taxon>
        <taxon>Paralvinella</taxon>
    </lineage>
</organism>
<comment type="caution">
    <text evidence="1">The sequence shown here is derived from an EMBL/GenBank/DDBJ whole genome shotgun (WGS) entry which is preliminary data.</text>
</comment>
<dbReference type="Proteomes" id="UP001208570">
    <property type="component" value="Unassembled WGS sequence"/>
</dbReference>
<gene>
    <name evidence="1" type="ORF">LSH36_81g07059</name>
</gene>
<dbReference type="AlphaFoldDB" id="A0AAD9K2X9"/>
<evidence type="ECO:0000313" key="1">
    <source>
        <dbReference type="EMBL" id="KAK2163370.1"/>
    </source>
</evidence>
<keyword evidence="2" id="KW-1185">Reference proteome</keyword>
<dbReference type="EMBL" id="JAODUP010000081">
    <property type="protein sequence ID" value="KAK2163370.1"/>
    <property type="molecule type" value="Genomic_DNA"/>
</dbReference>
<evidence type="ECO:0000313" key="2">
    <source>
        <dbReference type="Proteomes" id="UP001208570"/>
    </source>
</evidence>
<proteinExistence type="predicted"/>
<accession>A0AAD9K2X9</accession>